<evidence type="ECO:0000313" key="2">
    <source>
        <dbReference type="EMBL" id="KHJ88896.1"/>
    </source>
</evidence>
<organism evidence="2 3">
    <name type="scientific">Oesophagostomum dentatum</name>
    <name type="common">Nodular worm</name>
    <dbReference type="NCBI Taxonomy" id="61180"/>
    <lineage>
        <taxon>Eukaryota</taxon>
        <taxon>Metazoa</taxon>
        <taxon>Ecdysozoa</taxon>
        <taxon>Nematoda</taxon>
        <taxon>Chromadorea</taxon>
        <taxon>Rhabditida</taxon>
        <taxon>Rhabditina</taxon>
        <taxon>Rhabditomorpha</taxon>
        <taxon>Strongyloidea</taxon>
        <taxon>Strongylidae</taxon>
        <taxon>Oesophagostomum</taxon>
    </lineage>
</organism>
<sequence length="167" mass="19533">MSVDAEITKINEGIAQVHLALYKFNNQLDSILQNLNGKLTDFDNGVNNAVGKVDGVGQDIINIFSYFPNEMVYYSILVILIFGLNFLCVYMIYYIYKWVQERELRFDKEVRRYRKKVYRILNEKRPSTSLENIETPPPTYDEYVKTADLYVKYHRSGNYSTTSALPK</sequence>
<evidence type="ECO:0000313" key="3">
    <source>
        <dbReference type="Proteomes" id="UP000053660"/>
    </source>
</evidence>
<dbReference type="OrthoDB" id="5795195at2759"/>
<dbReference type="EMBL" id="KN555035">
    <property type="protein sequence ID" value="KHJ88896.1"/>
    <property type="molecule type" value="Genomic_DNA"/>
</dbReference>
<evidence type="ECO:0000256" key="1">
    <source>
        <dbReference type="SAM" id="Phobius"/>
    </source>
</evidence>
<keyword evidence="1" id="KW-0812">Transmembrane</keyword>
<protein>
    <submittedName>
        <fullName evidence="2">Uncharacterized protein</fullName>
    </submittedName>
</protein>
<proteinExistence type="predicted"/>
<accession>A0A0B1SY99</accession>
<name>A0A0B1SY99_OESDE</name>
<reference evidence="2 3" key="1">
    <citation type="submission" date="2014-03" db="EMBL/GenBank/DDBJ databases">
        <title>Draft genome of the hookworm Oesophagostomum dentatum.</title>
        <authorList>
            <person name="Mitreva M."/>
        </authorList>
    </citation>
    <scope>NUCLEOTIDE SEQUENCE [LARGE SCALE GENOMIC DNA]</scope>
    <source>
        <strain evidence="2 3">OD-Hann</strain>
    </source>
</reference>
<keyword evidence="1" id="KW-0472">Membrane</keyword>
<keyword evidence="1" id="KW-1133">Transmembrane helix</keyword>
<dbReference type="Proteomes" id="UP000053660">
    <property type="component" value="Unassembled WGS sequence"/>
</dbReference>
<gene>
    <name evidence="2" type="ORF">OESDEN_11299</name>
</gene>
<feature type="transmembrane region" description="Helical" evidence="1">
    <location>
        <begin position="72"/>
        <end position="96"/>
    </location>
</feature>
<dbReference type="AlphaFoldDB" id="A0A0B1SY99"/>
<keyword evidence="3" id="KW-1185">Reference proteome</keyword>